<evidence type="ECO:0000259" key="2">
    <source>
        <dbReference type="Pfam" id="PF26223"/>
    </source>
</evidence>
<name>A0A7G9YIW6_9EURY</name>
<dbReference type="Pfam" id="PF26223">
    <property type="entry name" value="DUF8049"/>
    <property type="match status" value="1"/>
</dbReference>
<feature type="domain" description="DUF8049" evidence="2">
    <location>
        <begin position="4"/>
        <end position="89"/>
    </location>
</feature>
<sequence>MKPTDETKVSIVAALSLFCLVVVLKDVLHVKLDDIMYIIIAYSCCYWVFGFFSHSEKEEAKKSKWNNPLHWRILVIILITLATIALYAI</sequence>
<organism evidence="3">
    <name type="scientific">Candidatus Methanogaster sp. ANME-2c ERB4</name>
    <dbReference type="NCBI Taxonomy" id="2759911"/>
    <lineage>
        <taxon>Archaea</taxon>
        <taxon>Methanobacteriati</taxon>
        <taxon>Methanobacteriota</taxon>
        <taxon>Stenosarchaea group</taxon>
        <taxon>Methanomicrobia</taxon>
        <taxon>Methanosarcinales</taxon>
        <taxon>ANME-2 cluster</taxon>
        <taxon>Candidatus Methanogasteraceae</taxon>
        <taxon>Candidatus Methanogaster</taxon>
    </lineage>
</organism>
<protein>
    <recommendedName>
        <fullName evidence="2">DUF8049 domain-containing protein</fullName>
    </recommendedName>
</protein>
<evidence type="ECO:0000313" key="3">
    <source>
        <dbReference type="EMBL" id="QNO47950.1"/>
    </source>
</evidence>
<keyword evidence="1" id="KW-0472">Membrane</keyword>
<keyword evidence="1" id="KW-1133">Transmembrane helix</keyword>
<reference evidence="3" key="1">
    <citation type="submission" date="2020-06" db="EMBL/GenBank/DDBJ databases">
        <title>Unique genomic features of the anaerobic methanotrophic archaea.</title>
        <authorList>
            <person name="Chadwick G.L."/>
            <person name="Skennerton C.T."/>
            <person name="Laso-Perez R."/>
            <person name="Leu A.O."/>
            <person name="Speth D.R."/>
            <person name="Yu H."/>
            <person name="Morgan-Lang C."/>
            <person name="Hatzenpichler R."/>
            <person name="Goudeau D."/>
            <person name="Malmstrom R."/>
            <person name="Brazelton W.J."/>
            <person name="Woyke T."/>
            <person name="Hallam S.J."/>
            <person name="Tyson G.W."/>
            <person name="Wegener G."/>
            <person name="Boetius A."/>
            <person name="Orphan V."/>
        </authorList>
    </citation>
    <scope>NUCLEOTIDE SEQUENCE</scope>
</reference>
<keyword evidence="1" id="KW-0812">Transmembrane</keyword>
<dbReference type="EMBL" id="MT631283">
    <property type="protein sequence ID" value="QNO47950.1"/>
    <property type="molecule type" value="Genomic_DNA"/>
</dbReference>
<feature type="transmembrane region" description="Helical" evidence="1">
    <location>
        <begin position="69"/>
        <end position="88"/>
    </location>
</feature>
<proteinExistence type="predicted"/>
<feature type="transmembrane region" description="Helical" evidence="1">
    <location>
        <begin position="35"/>
        <end position="53"/>
    </location>
</feature>
<gene>
    <name evidence="3" type="ORF">DBNCDMDK_00038</name>
</gene>
<dbReference type="InterPro" id="IPR058362">
    <property type="entry name" value="DUF8049"/>
</dbReference>
<evidence type="ECO:0000256" key="1">
    <source>
        <dbReference type="SAM" id="Phobius"/>
    </source>
</evidence>
<dbReference type="AlphaFoldDB" id="A0A7G9YIW6"/>
<accession>A0A7G9YIW6</accession>